<gene>
    <name evidence="1" type="ORF">B296_00044528</name>
</gene>
<dbReference type="EMBL" id="AMZH03018979">
    <property type="protein sequence ID" value="RRT40951.1"/>
    <property type="molecule type" value="Genomic_DNA"/>
</dbReference>
<name>A0A426XND5_ENSVE</name>
<evidence type="ECO:0000313" key="1">
    <source>
        <dbReference type="EMBL" id="RRT40951.1"/>
    </source>
</evidence>
<sequence>MTDAARAYPAREHPLRWPLGGDASSLRRLAAALPPLQRLQEVPQLLEFKGKTKKALEEEHFQTGLDYLGAPFALTAHTSSSSSSPTPRCSLFRVTVNNSTRKLQALAAGYSGSRETINGSRR</sequence>
<evidence type="ECO:0000313" key="2">
    <source>
        <dbReference type="Proteomes" id="UP000287651"/>
    </source>
</evidence>
<reference evidence="1 2" key="1">
    <citation type="journal article" date="2014" name="Agronomy (Basel)">
        <title>A Draft Genome Sequence for Ensete ventricosum, the Drought-Tolerant Tree Against Hunger.</title>
        <authorList>
            <person name="Harrison J."/>
            <person name="Moore K.A."/>
            <person name="Paszkiewicz K."/>
            <person name="Jones T."/>
            <person name="Grant M."/>
            <person name="Ambacheew D."/>
            <person name="Muzemil S."/>
            <person name="Studholme D.J."/>
        </authorList>
    </citation>
    <scope>NUCLEOTIDE SEQUENCE [LARGE SCALE GENOMIC DNA]</scope>
</reference>
<dbReference type="Proteomes" id="UP000287651">
    <property type="component" value="Unassembled WGS sequence"/>
</dbReference>
<protein>
    <submittedName>
        <fullName evidence="1">Uncharacterized protein</fullName>
    </submittedName>
</protein>
<dbReference type="AlphaFoldDB" id="A0A426XND5"/>
<accession>A0A426XND5</accession>
<proteinExistence type="predicted"/>
<comment type="caution">
    <text evidence="1">The sequence shown here is derived from an EMBL/GenBank/DDBJ whole genome shotgun (WGS) entry which is preliminary data.</text>
</comment>
<organism evidence="1 2">
    <name type="scientific">Ensete ventricosum</name>
    <name type="common">Abyssinian banana</name>
    <name type="synonym">Musa ensete</name>
    <dbReference type="NCBI Taxonomy" id="4639"/>
    <lineage>
        <taxon>Eukaryota</taxon>
        <taxon>Viridiplantae</taxon>
        <taxon>Streptophyta</taxon>
        <taxon>Embryophyta</taxon>
        <taxon>Tracheophyta</taxon>
        <taxon>Spermatophyta</taxon>
        <taxon>Magnoliopsida</taxon>
        <taxon>Liliopsida</taxon>
        <taxon>Zingiberales</taxon>
        <taxon>Musaceae</taxon>
        <taxon>Ensete</taxon>
    </lineage>
</organism>